<dbReference type="Proteomes" id="UP000451233">
    <property type="component" value="Unassembled WGS sequence"/>
</dbReference>
<dbReference type="PROSITE" id="PS50853">
    <property type="entry name" value="FN3"/>
    <property type="match status" value="1"/>
</dbReference>
<dbReference type="PANTHER" id="PTHR43405">
    <property type="entry name" value="GLYCOSYL HYDROLASE DIGH"/>
    <property type="match status" value="1"/>
</dbReference>
<dbReference type="GO" id="GO:0016787">
    <property type="term" value="F:hydrolase activity"/>
    <property type="evidence" value="ECO:0007669"/>
    <property type="project" value="UniProtKB-KW"/>
</dbReference>
<feature type="signal peptide" evidence="2">
    <location>
        <begin position="1"/>
        <end position="26"/>
    </location>
</feature>
<reference evidence="4 5" key="1">
    <citation type="submission" date="2019-11" db="EMBL/GenBank/DDBJ databases">
        <title>Pedobacter sp. HMF7056 Genome sequencing and assembly.</title>
        <authorList>
            <person name="Kang H."/>
            <person name="Kim H."/>
            <person name="Joh K."/>
        </authorList>
    </citation>
    <scope>NUCLEOTIDE SEQUENCE [LARGE SCALE GENOMIC DNA]</scope>
    <source>
        <strain evidence="4 5">HMF7056</strain>
    </source>
</reference>
<dbReference type="Pfam" id="PF02638">
    <property type="entry name" value="GHL10"/>
    <property type="match status" value="1"/>
</dbReference>
<dbReference type="CDD" id="cd00063">
    <property type="entry name" value="FN3"/>
    <property type="match status" value="1"/>
</dbReference>
<evidence type="ECO:0000313" key="5">
    <source>
        <dbReference type="Proteomes" id="UP000451233"/>
    </source>
</evidence>
<organism evidence="4 5">
    <name type="scientific">Hufsiella ginkgonis</name>
    <dbReference type="NCBI Taxonomy" id="2695274"/>
    <lineage>
        <taxon>Bacteria</taxon>
        <taxon>Pseudomonadati</taxon>
        <taxon>Bacteroidota</taxon>
        <taxon>Sphingobacteriia</taxon>
        <taxon>Sphingobacteriales</taxon>
        <taxon>Sphingobacteriaceae</taxon>
        <taxon>Hufsiella</taxon>
    </lineage>
</organism>
<evidence type="ECO:0000256" key="1">
    <source>
        <dbReference type="ARBA" id="ARBA00022729"/>
    </source>
</evidence>
<protein>
    <submittedName>
        <fullName evidence="4">Family 10 glycosylhydrolase</fullName>
    </submittedName>
</protein>
<dbReference type="EMBL" id="WVHS01000001">
    <property type="protein sequence ID" value="MXV14582.1"/>
    <property type="molecule type" value="Genomic_DNA"/>
</dbReference>
<dbReference type="SUPFAM" id="SSF49265">
    <property type="entry name" value="Fibronectin type III"/>
    <property type="match status" value="1"/>
</dbReference>
<keyword evidence="5" id="KW-1185">Reference proteome</keyword>
<evidence type="ECO:0000313" key="4">
    <source>
        <dbReference type="EMBL" id="MXV14582.1"/>
    </source>
</evidence>
<dbReference type="InterPro" id="IPR013783">
    <property type="entry name" value="Ig-like_fold"/>
</dbReference>
<evidence type="ECO:0000259" key="3">
    <source>
        <dbReference type="PROSITE" id="PS50853"/>
    </source>
</evidence>
<dbReference type="Gene3D" id="3.20.20.80">
    <property type="entry name" value="Glycosidases"/>
    <property type="match status" value="1"/>
</dbReference>
<feature type="chain" id="PRO_5029577773" evidence="2">
    <location>
        <begin position="27"/>
        <end position="518"/>
    </location>
</feature>
<keyword evidence="1 2" id="KW-0732">Signal</keyword>
<sequence>MCTSFSCKFTFTAVFLFLAVRLAAQTADYSPKREFRGVWVATVGNIDWPSKQALTTEQQKNELTAIFDDQQRTGMNVIVFQVRPAADAFYAKGREPWSRYLTGKPGKAPDPFYDPLEFAITEAHKRGMELHAWFNPYRATVDLLPTHTSADHITQTRPGWFFTYDGRKQFNPGIPQVRDYIVQVILDVLRNYDVDGIHFDDYFYPYKDRYNTPIPDKVTFEAFGKGFSDIRDWRRQNVDTLIHVLSDSIRATKPFVKFGISPFGIWKNYGQDTLGSKSAGGSSYLEQFADSRKWVAKGWVDYITPQLYWTFGYRPAPFENLLEWWSNNTYNRHLYIGQGAYRAAELRYGWNDRKTIPNQLRALRRNPRVQGSVFFSSKSVINNLGGVRDSLRFDFYKFQALVPPMLWIDPVPPNAPGVLVSSVAARRITLNWNVPLKAADGETAYGYVVYRFNEGEEVNFQNPRNILRVSYDGSTTSYTDESVRPEVRYVYAVTALDRLKNESMPTNLVVAEIGKRKE</sequence>
<dbReference type="InterPro" id="IPR036116">
    <property type="entry name" value="FN3_sf"/>
</dbReference>
<feature type="domain" description="Fibronectin type-III" evidence="3">
    <location>
        <begin position="412"/>
        <end position="516"/>
    </location>
</feature>
<dbReference type="InterPro" id="IPR052177">
    <property type="entry name" value="Divisome_Glycosyl_Hydrolase"/>
</dbReference>
<evidence type="ECO:0000256" key="2">
    <source>
        <dbReference type="SAM" id="SignalP"/>
    </source>
</evidence>
<comment type="caution">
    <text evidence="4">The sequence shown here is derived from an EMBL/GenBank/DDBJ whole genome shotgun (WGS) entry which is preliminary data.</text>
</comment>
<accession>A0A7K1XUC2</accession>
<gene>
    <name evidence="4" type="ORF">GS398_04680</name>
</gene>
<proteinExistence type="predicted"/>
<dbReference type="PANTHER" id="PTHR43405:SF1">
    <property type="entry name" value="GLYCOSYL HYDROLASE DIGH"/>
    <property type="match status" value="1"/>
</dbReference>
<keyword evidence="4" id="KW-0378">Hydrolase</keyword>
<dbReference type="InterPro" id="IPR017853">
    <property type="entry name" value="GH"/>
</dbReference>
<dbReference type="InterPro" id="IPR003961">
    <property type="entry name" value="FN3_dom"/>
</dbReference>
<dbReference type="InterPro" id="IPR003790">
    <property type="entry name" value="GHL10"/>
</dbReference>
<dbReference type="SMART" id="SM00060">
    <property type="entry name" value="FN3"/>
    <property type="match status" value="1"/>
</dbReference>
<dbReference type="SUPFAM" id="SSF51445">
    <property type="entry name" value="(Trans)glycosidases"/>
    <property type="match status" value="1"/>
</dbReference>
<name>A0A7K1XUC2_9SPHI</name>
<dbReference type="Gene3D" id="2.60.40.10">
    <property type="entry name" value="Immunoglobulins"/>
    <property type="match status" value="1"/>
</dbReference>
<dbReference type="AlphaFoldDB" id="A0A7K1XUC2"/>